<dbReference type="GO" id="GO:0006508">
    <property type="term" value="P:proteolysis"/>
    <property type="evidence" value="ECO:0007669"/>
    <property type="project" value="InterPro"/>
</dbReference>
<dbReference type="AlphaFoldDB" id="A0AAV6JI42"/>
<dbReference type="PROSITE" id="PS51892">
    <property type="entry name" value="SUBTILASE"/>
    <property type="match status" value="1"/>
</dbReference>
<dbReference type="Proteomes" id="UP000823749">
    <property type="component" value="Chromosome 7"/>
</dbReference>
<dbReference type="InterPro" id="IPR041469">
    <property type="entry name" value="Subtilisin-like_FN3"/>
</dbReference>
<comment type="caution">
    <text evidence="6">The sequence shown here is derived from an EMBL/GenBank/DDBJ whole genome shotgun (WGS) entry which is preliminary data.</text>
</comment>
<dbReference type="Gene3D" id="2.60.40.2310">
    <property type="match status" value="1"/>
</dbReference>
<sequence length="333" mass="36845">MSCPHLAGIVALLKSAHPDWSPAAIKSAIMTTADLVNLNQNPIVDERMLPANIFATGSGHVNPSKANDPGLIYDIKPEDYIPYLCGLNYTDQEIGLITRRKVKCAEVGSIREAELNYPSFAIALGSTDQTYTRTVTNVGPANSFYGSFIVHPPGVTVTLDPDTLEFSGKNQKMTYKVTFRRSRSASPQKTYVEGFLAWIPVNSKYALPLILNWQLRGWLYFAREVQALNHLPLCYAHFPLQVEYPCPTRHGNGYAGYVSDTHTPVYIRILLISQIIEEEEGILWWTSIFQLDSAGGLAMAEGAHAGRNGGDCTKTQSSTFTEIHNLTLESVFK</sequence>
<organism evidence="6 7">
    <name type="scientific">Rhododendron griersonianum</name>
    <dbReference type="NCBI Taxonomy" id="479676"/>
    <lineage>
        <taxon>Eukaryota</taxon>
        <taxon>Viridiplantae</taxon>
        <taxon>Streptophyta</taxon>
        <taxon>Embryophyta</taxon>
        <taxon>Tracheophyta</taxon>
        <taxon>Spermatophyta</taxon>
        <taxon>Magnoliopsida</taxon>
        <taxon>eudicotyledons</taxon>
        <taxon>Gunneridae</taxon>
        <taxon>Pentapetalae</taxon>
        <taxon>asterids</taxon>
        <taxon>Ericales</taxon>
        <taxon>Ericaceae</taxon>
        <taxon>Ericoideae</taxon>
        <taxon>Rhodoreae</taxon>
        <taxon>Rhododendron</taxon>
    </lineage>
</organism>
<accession>A0AAV6JI42</accession>
<evidence type="ECO:0000313" key="7">
    <source>
        <dbReference type="Proteomes" id="UP000823749"/>
    </source>
</evidence>
<feature type="domain" description="Peptidase S8/S53" evidence="4">
    <location>
        <begin position="1"/>
        <end position="35"/>
    </location>
</feature>
<name>A0AAV6JI42_9ERIC</name>
<dbReference type="InterPro" id="IPR045051">
    <property type="entry name" value="SBT"/>
</dbReference>
<evidence type="ECO:0000256" key="2">
    <source>
        <dbReference type="ARBA" id="ARBA00022729"/>
    </source>
</evidence>
<dbReference type="Pfam" id="PF00082">
    <property type="entry name" value="Peptidase_S8"/>
    <property type="match status" value="1"/>
</dbReference>
<gene>
    <name evidence="6" type="ORF">RHGRI_020076</name>
</gene>
<dbReference type="GO" id="GO:0004252">
    <property type="term" value="F:serine-type endopeptidase activity"/>
    <property type="evidence" value="ECO:0007669"/>
    <property type="project" value="InterPro"/>
</dbReference>
<evidence type="ECO:0000256" key="1">
    <source>
        <dbReference type="ARBA" id="ARBA00011073"/>
    </source>
</evidence>
<feature type="domain" description="Subtilisin-like protease fibronectin type-III" evidence="5">
    <location>
        <begin position="114"/>
        <end position="200"/>
    </location>
</feature>
<evidence type="ECO:0000259" key="5">
    <source>
        <dbReference type="Pfam" id="PF17766"/>
    </source>
</evidence>
<dbReference type="Pfam" id="PF17766">
    <property type="entry name" value="fn3_6"/>
    <property type="match status" value="1"/>
</dbReference>
<comment type="similarity">
    <text evidence="1 3">Belongs to the peptidase S8 family.</text>
</comment>
<evidence type="ECO:0000313" key="6">
    <source>
        <dbReference type="EMBL" id="KAG5539740.1"/>
    </source>
</evidence>
<keyword evidence="2" id="KW-0732">Signal</keyword>
<protein>
    <submittedName>
        <fullName evidence="6">Uncharacterized protein</fullName>
    </submittedName>
</protein>
<proteinExistence type="inferred from homology"/>
<evidence type="ECO:0000256" key="3">
    <source>
        <dbReference type="PROSITE-ProRule" id="PRU01240"/>
    </source>
</evidence>
<keyword evidence="7" id="KW-1185">Reference proteome</keyword>
<dbReference type="InterPro" id="IPR000209">
    <property type="entry name" value="Peptidase_S8/S53_dom"/>
</dbReference>
<evidence type="ECO:0000259" key="4">
    <source>
        <dbReference type="Pfam" id="PF00082"/>
    </source>
</evidence>
<dbReference type="Gene3D" id="3.40.50.200">
    <property type="entry name" value="Peptidase S8/S53 domain"/>
    <property type="match status" value="1"/>
</dbReference>
<dbReference type="PANTHER" id="PTHR10795">
    <property type="entry name" value="PROPROTEIN CONVERTASE SUBTILISIN/KEXIN"/>
    <property type="match status" value="1"/>
</dbReference>
<comment type="caution">
    <text evidence="3">Lacks conserved residue(s) required for the propagation of feature annotation.</text>
</comment>
<reference evidence="6" key="1">
    <citation type="submission" date="2020-08" db="EMBL/GenBank/DDBJ databases">
        <title>Plant Genome Project.</title>
        <authorList>
            <person name="Zhang R.-G."/>
        </authorList>
    </citation>
    <scope>NUCLEOTIDE SEQUENCE</scope>
    <source>
        <strain evidence="6">WSP0</strain>
        <tissue evidence="6">Leaf</tissue>
    </source>
</reference>
<dbReference type="SUPFAM" id="SSF52743">
    <property type="entry name" value="Subtilisin-like"/>
    <property type="match status" value="1"/>
</dbReference>
<dbReference type="EMBL" id="JACTNZ010000007">
    <property type="protein sequence ID" value="KAG5539740.1"/>
    <property type="molecule type" value="Genomic_DNA"/>
</dbReference>
<dbReference type="InterPro" id="IPR036852">
    <property type="entry name" value="Peptidase_S8/S53_dom_sf"/>
</dbReference>